<dbReference type="PROSITE" id="PS00018">
    <property type="entry name" value="EF_HAND_1"/>
    <property type="match status" value="1"/>
</dbReference>
<dbReference type="SUPFAM" id="SSF56935">
    <property type="entry name" value="Porins"/>
    <property type="match status" value="1"/>
</dbReference>
<dbReference type="PROSITE" id="PS52016">
    <property type="entry name" value="TONB_DEPENDENT_REC_3"/>
    <property type="match status" value="1"/>
</dbReference>
<evidence type="ECO:0000259" key="9">
    <source>
        <dbReference type="SMART" id="SM00965"/>
    </source>
</evidence>
<keyword evidence="5 7" id="KW-0472">Membrane</keyword>
<keyword evidence="4 7" id="KW-0812">Transmembrane</keyword>
<evidence type="ECO:0000256" key="6">
    <source>
        <dbReference type="ARBA" id="ARBA00023237"/>
    </source>
</evidence>
<sequence length="1218" mass="136799">MSNIKHFIIRALFCNMILVVSGFMTMAQVSLTVKNKPVREVIEKIEKTSNYRFFYSEDLADLDKRISVAAENSDIKKVMQQIMQQTNISYFLRENNQIVLSSKSKNQQSPQNVQIKGTVSDETGEPVIGVNVVEKGTSNGTITDLDGQYSLELQKNDGTLIFSYIGYVPKEVDIRGKSVVNIKLSENVEQLNEVVVTGYGGTQVRSKLTNSIASVKEEHLQVGMFSNPAQALSGAVSGMRVIQSTGNPGGVPEIVLRGGTNLDGTGAPLIIVDGQQRESLSDINPEDIESMDVLKDAGATALYGARANNGVVLVTTKRGKEGKTSVNVKAKLGFNYYNSQFKFLNARDYLYWMRTSFQRSAQIFKSEKGEWVGTTDMSSLSAPKAYGTGNIYWADAERKIPAIGNEDGNAMWSPMNYTPDLAFLLDQGWQTMTDPVYGGEIIFYDHDMVKSNIQSPAITQDYNMNISGGNDKGSYYAGLGYNHSEGLPLDNYYQRITATFNADYKIRSWFTSYTNFNFSDAKYNQLPNGRELNRDWEDRYFTAIISCPPTVRGSGPNGEVLLGNKSDAGNMQVNLGRFIRDNNNRKLTVGQSFKFDILKNLYLKIGAIWMYDEDLNEHFDKDYLQSAGTWNRTRTSSAKYQRIHKQTYNAVANYDLVFLREHTLNALVGFEYFDNYVKGFSASGSGAPTDDFADLGLTSTEEKKREIDSWHQRERITSFFGRINYDYKGKYLLSMTLRDDGYSLLMGKNRWGVFPGFSAGWIFGREKFMEPLQDIFSFAKLRLSYGLNGNVSGIGAYELQGSYGTTNYMGNIGFILGGVPDQSGLPNESLRWEKSQTVEAGLDLGILENKINANFTFYNRLTQDKYADIPLPGSSGITSFRTNNGEIRNRGFEMELSFKVLNTKDWTWNIQWNGAYNINKIIKLPDNGLERNRQNAFQVYDPKSGNLMWVGGYQEGQEPGMLYAFKAEGLYRDESEIPGNLIDKTSGNNGSNGLWLYGPEAWAKLPESEKIKSDGKAAALPIQPGDVKWKDVNNDGVIDDYDMVKMGNTVPHWTGGLSTTLRYKNISLFARMDYALDYKIIDNRTPWIMGNMVGYYNTVEATKDSWTPSNPNAQYPTYTWADQLEKRNYARNSSMFVSEGSYLAFRELSLMYALPKSLLSKWNIQDLSFTITGQNLGYLTAAKSIFSPEYSEDGSDKYPHNGGYPLPKSFILGINLTF</sequence>
<keyword evidence="2 7" id="KW-0813">Transport</keyword>
<dbReference type="InterPro" id="IPR036942">
    <property type="entry name" value="Beta-barrel_TonB_sf"/>
</dbReference>
<dbReference type="AlphaFoldDB" id="A0A0F5JHX3"/>
<dbReference type="NCBIfam" id="TIGR04057">
    <property type="entry name" value="SusC_RagA_signa"/>
    <property type="match status" value="1"/>
</dbReference>
<keyword evidence="8" id="KW-1133">Transmembrane helix</keyword>
<keyword evidence="6 7" id="KW-0998">Cell outer membrane</keyword>
<dbReference type="RefSeq" id="WP_225607951.1">
    <property type="nucleotide sequence ID" value="NZ_KE386765.1"/>
</dbReference>
<dbReference type="InterPro" id="IPR011662">
    <property type="entry name" value="Secretin/TonB_short_N"/>
</dbReference>
<comment type="caution">
    <text evidence="10">The sequence shown here is derived from an EMBL/GenBank/DDBJ whole genome shotgun (WGS) entry which is preliminary data.</text>
</comment>
<dbReference type="Pfam" id="PF13715">
    <property type="entry name" value="CarbopepD_reg_2"/>
    <property type="match status" value="1"/>
</dbReference>
<dbReference type="Pfam" id="PF07660">
    <property type="entry name" value="STN"/>
    <property type="match status" value="1"/>
</dbReference>
<feature type="transmembrane region" description="Helical" evidence="8">
    <location>
        <begin position="7"/>
        <end position="27"/>
    </location>
</feature>
<dbReference type="InterPro" id="IPR018247">
    <property type="entry name" value="EF_Hand_1_Ca_BS"/>
</dbReference>
<name>A0A0F5JHX3_9BACT</name>
<dbReference type="FunFam" id="2.60.40.1120:FF:000003">
    <property type="entry name" value="Outer membrane protein Omp121"/>
    <property type="match status" value="1"/>
</dbReference>
<dbReference type="InterPro" id="IPR037066">
    <property type="entry name" value="Plug_dom_sf"/>
</dbReference>
<reference evidence="10 11" key="1">
    <citation type="submission" date="2013-04" db="EMBL/GenBank/DDBJ databases">
        <title>The Genome Sequence of Parabacteroides gordonii DSM 23371.</title>
        <authorList>
            <consortium name="The Broad Institute Genomics Platform"/>
            <person name="Earl A."/>
            <person name="Ward D."/>
            <person name="Feldgarden M."/>
            <person name="Gevers D."/>
            <person name="Martens E."/>
            <person name="Sakamoto M."/>
            <person name="Benno Y."/>
            <person name="Suzuki N."/>
            <person name="Matsunaga N."/>
            <person name="Koshihara K."/>
            <person name="Seki M."/>
            <person name="Komiya H."/>
            <person name="Walker B."/>
            <person name="Young S."/>
            <person name="Zeng Q."/>
            <person name="Gargeya S."/>
            <person name="Fitzgerald M."/>
            <person name="Haas B."/>
            <person name="Abouelleil A."/>
            <person name="Allen A.W."/>
            <person name="Alvarado L."/>
            <person name="Arachchi H.M."/>
            <person name="Berlin A.M."/>
            <person name="Chapman S.B."/>
            <person name="Gainer-Dewar J."/>
            <person name="Goldberg J."/>
            <person name="Griggs A."/>
            <person name="Gujja S."/>
            <person name="Hansen M."/>
            <person name="Howarth C."/>
            <person name="Imamovic A."/>
            <person name="Ireland A."/>
            <person name="Larimer J."/>
            <person name="McCowan C."/>
            <person name="Murphy C."/>
            <person name="Pearson M."/>
            <person name="Poon T.W."/>
            <person name="Priest M."/>
            <person name="Roberts A."/>
            <person name="Saif S."/>
            <person name="Shea T."/>
            <person name="Sisk P."/>
            <person name="Sykes S."/>
            <person name="Wortman J."/>
            <person name="Nusbaum C."/>
            <person name="Birren B."/>
        </authorList>
    </citation>
    <scope>NUCLEOTIDE SEQUENCE [LARGE SCALE GENOMIC DNA]</scope>
    <source>
        <strain evidence="10 11">MS-1</strain>
    </source>
</reference>
<keyword evidence="11" id="KW-1185">Reference proteome</keyword>
<dbReference type="HOGENOM" id="CLU_004317_0_1_10"/>
<evidence type="ECO:0000313" key="10">
    <source>
        <dbReference type="EMBL" id="KKB57411.1"/>
    </source>
</evidence>
<dbReference type="Pfam" id="PF07715">
    <property type="entry name" value="Plug"/>
    <property type="match status" value="1"/>
</dbReference>
<organism evidence="10 11">
    <name type="scientific">Parabacteroides gordonii MS-1 = DSM 23371</name>
    <dbReference type="NCBI Taxonomy" id="1203610"/>
    <lineage>
        <taxon>Bacteria</taxon>
        <taxon>Pseudomonadati</taxon>
        <taxon>Bacteroidota</taxon>
        <taxon>Bacteroidia</taxon>
        <taxon>Bacteroidales</taxon>
        <taxon>Tannerellaceae</taxon>
        <taxon>Parabacteroides</taxon>
    </lineage>
</organism>
<evidence type="ECO:0000256" key="2">
    <source>
        <dbReference type="ARBA" id="ARBA00022448"/>
    </source>
</evidence>
<dbReference type="SMART" id="SM00965">
    <property type="entry name" value="STN"/>
    <property type="match status" value="1"/>
</dbReference>
<dbReference type="InterPro" id="IPR023997">
    <property type="entry name" value="TonB-dep_OMP_SusC/RagA_CS"/>
</dbReference>
<evidence type="ECO:0000256" key="1">
    <source>
        <dbReference type="ARBA" id="ARBA00004571"/>
    </source>
</evidence>
<dbReference type="InterPro" id="IPR008969">
    <property type="entry name" value="CarboxyPept-like_regulatory"/>
</dbReference>
<dbReference type="Proteomes" id="UP000033035">
    <property type="component" value="Unassembled WGS sequence"/>
</dbReference>
<dbReference type="Gene3D" id="2.170.130.10">
    <property type="entry name" value="TonB-dependent receptor, plug domain"/>
    <property type="match status" value="1"/>
</dbReference>
<dbReference type="InterPro" id="IPR023996">
    <property type="entry name" value="TonB-dep_OMP_SusC/RagA"/>
</dbReference>
<proteinExistence type="inferred from homology"/>
<gene>
    <name evidence="10" type="ORF">HMPREF1536_02133</name>
</gene>
<evidence type="ECO:0000256" key="5">
    <source>
        <dbReference type="ARBA" id="ARBA00023136"/>
    </source>
</evidence>
<evidence type="ECO:0000256" key="3">
    <source>
        <dbReference type="ARBA" id="ARBA00022452"/>
    </source>
</evidence>
<evidence type="ECO:0000256" key="7">
    <source>
        <dbReference type="PROSITE-ProRule" id="PRU01360"/>
    </source>
</evidence>
<dbReference type="GO" id="GO:0009279">
    <property type="term" value="C:cell outer membrane"/>
    <property type="evidence" value="ECO:0007669"/>
    <property type="project" value="UniProtKB-SubCell"/>
</dbReference>
<keyword evidence="3 7" id="KW-1134">Transmembrane beta strand</keyword>
<comment type="subcellular location">
    <subcellularLocation>
        <location evidence="1 7">Cell outer membrane</location>
        <topology evidence="1 7">Multi-pass membrane protein</topology>
    </subcellularLocation>
</comment>
<evidence type="ECO:0000256" key="4">
    <source>
        <dbReference type="ARBA" id="ARBA00022692"/>
    </source>
</evidence>
<evidence type="ECO:0000256" key="8">
    <source>
        <dbReference type="SAM" id="Phobius"/>
    </source>
</evidence>
<accession>A0A0F5JHX3</accession>
<dbReference type="SUPFAM" id="SSF49464">
    <property type="entry name" value="Carboxypeptidase regulatory domain-like"/>
    <property type="match status" value="1"/>
</dbReference>
<evidence type="ECO:0000313" key="11">
    <source>
        <dbReference type="Proteomes" id="UP000033035"/>
    </source>
</evidence>
<dbReference type="EMBL" id="AQHW01000013">
    <property type="protein sequence ID" value="KKB57411.1"/>
    <property type="molecule type" value="Genomic_DNA"/>
</dbReference>
<dbReference type="PATRIC" id="fig|1203610.3.peg.2190"/>
<dbReference type="InterPro" id="IPR039426">
    <property type="entry name" value="TonB-dep_rcpt-like"/>
</dbReference>
<dbReference type="Gene3D" id="2.60.40.1120">
    <property type="entry name" value="Carboxypeptidase-like, regulatory domain"/>
    <property type="match status" value="1"/>
</dbReference>
<dbReference type="NCBIfam" id="TIGR04056">
    <property type="entry name" value="OMP_RagA_SusC"/>
    <property type="match status" value="1"/>
</dbReference>
<feature type="domain" description="Secretin/TonB short N-terminal" evidence="9">
    <location>
        <begin position="51"/>
        <end position="103"/>
    </location>
</feature>
<dbReference type="Gene3D" id="2.40.170.20">
    <property type="entry name" value="TonB-dependent receptor, beta-barrel domain"/>
    <property type="match status" value="1"/>
</dbReference>
<dbReference type="STRING" id="1203610.HMPREF1536_02133"/>
<dbReference type="InterPro" id="IPR012910">
    <property type="entry name" value="Plug_dom"/>
</dbReference>
<comment type="similarity">
    <text evidence="7">Belongs to the TonB-dependent receptor family.</text>
</comment>
<protein>
    <submittedName>
        <fullName evidence="10">SusC/RagA family TonB-linked outer membrane protein</fullName>
    </submittedName>
</protein>